<dbReference type="PANTHER" id="PTHR43563:SF1">
    <property type="entry name" value="AMINE OXIDASE [FLAVIN-CONTAINING] B"/>
    <property type="match status" value="1"/>
</dbReference>
<reference evidence="1 2" key="1">
    <citation type="submission" date="2022-12" db="EMBL/GenBank/DDBJ databases">
        <title>Chromosome-level genome of Tegillarca granosa.</title>
        <authorList>
            <person name="Kim J."/>
        </authorList>
    </citation>
    <scope>NUCLEOTIDE SEQUENCE [LARGE SCALE GENOMIC DNA]</scope>
    <source>
        <strain evidence="1">Teg-2019</strain>
        <tissue evidence="1">Adductor muscle</tissue>
    </source>
</reference>
<proteinExistence type="predicted"/>
<evidence type="ECO:0000313" key="1">
    <source>
        <dbReference type="EMBL" id="KAJ8310146.1"/>
    </source>
</evidence>
<gene>
    <name evidence="1" type="ORF">KUTeg_012011</name>
</gene>
<dbReference type="InterPro" id="IPR050703">
    <property type="entry name" value="Flavin_MAO"/>
</dbReference>
<evidence type="ECO:0000313" key="2">
    <source>
        <dbReference type="Proteomes" id="UP001217089"/>
    </source>
</evidence>
<name>A0ABQ9EYA5_TEGGR</name>
<dbReference type="Proteomes" id="UP001217089">
    <property type="component" value="Unassembled WGS sequence"/>
</dbReference>
<dbReference type="Gene3D" id="3.90.660.10">
    <property type="match status" value="1"/>
</dbReference>
<accession>A0ABQ9EYA5</accession>
<keyword evidence="2" id="KW-1185">Reference proteome</keyword>
<sequence>MDPEHGCIDLGGAYVGQKQKRVLKLVKEFGLELYNINEKEKTVLNFRNSWSKFSGVIPPFWNPIKLLDLNHVLRTIDNMAKEIPADAPWKAPKAEEWDAMTMKEFINKICWTL</sequence>
<protein>
    <submittedName>
        <fullName evidence="1">Uncharacterized protein</fullName>
    </submittedName>
</protein>
<dbReference type="PANTHER" id="PTHR43563">
    <property type="entry name" value="AMINE OXIDASE"/>
    <property type="match status" value="1"/>
</dbReference>
<comment type="caution">
    <text evidence="1">The sequence shown here is derived from an EMBL/GenBank/DDBJ whole genome shotgun (WGS) entry which is preliminary data.</text>
</comment>
<organism evidence="1 2">
    <name type="scientific">Tegillarca granosa</name>
    <name type="common">Malaysian cockle</name>
    <name type="synonym">Anadara granosa</name>
    <dbReference type="NCBI Taxonomy" id="220873"/>
    <lineage>
        <taxon>Eukaryota</taxon>
        <taxon>Metazoa</taxon>
        <taxon>Spiralia</taxon>
        <taxon>Lophotrochozoa</taxon>
        <taxon>Mollusca</taxon>
        <taxon>Bivalvia</taxon>
        <taxon>Autobranchia</taxon>
        <taxon>Pteriomorphia</taxon>
        <taxon>Arcoida</taxon>
        <taxon>Arcoidea</taxon>
        <taxon>Arcidae</taxon>
        <taxon>Tegillarca</taxon>
    </lineage>
</organism>
<dbReference type="EMBL" id="JARBDR010000640">
    <property type="protein sequence ID" value="KAJ8310146.1"/>
    <property type="molecule type" value="Genomic_DNA"/>
</dbReference>